<evidence type="ECO:0000313" key="3">
    <source>
        <dbReference type="Proteomes" id="UP001196413"/>
    </source>
</evidence>
<dbReference type="EMBL" id="JAHQIW010001986">
    <property type="protein sequence ID" value="KAJ1354150.1"/>
    <property type="molecule type" value="Genomic_DNA"/>
</dbReference>
<accession>A0AAD5M8Q6</accession>
<sequence length="190" mass="21228">MRILLIAKALQAALAAFGIFLLLFVDELCHLQEPQMTADNENSLEQTRTENLRSGKPATTALPKYTELHSSAKVVTTNTESAHEAAIADKSRTGEAIKKVTDKISRKAAKRIRLLDKTYYCLPIGGRDILGIGGIDMPYGATFRIPFVCLILNIVIACYNITLNITLWKPRRVSQAMLRFRCDQNMKVVF</sequence>
<dbReference type="Proteomes" id="UP001196413">
    <property type="component" value="Unassembled WGS sequence"/>
</dbReference>
<evidence type="ECO:0000256" key="1">
    <source>
        <dbReference type="SAM" id="Phobius"/>
    </source>
</evidence>
<keyword evidence="1" id="KW-1133">Transmembrane helix</keyword>
<evidence type="ECO:0000313" key="2">
    <source>
        <dbReference type="EMBL" id="KAJ1354150.1"/>
    </source>
</evidence>
<dbReference type="AlphaFoldDB" id="A0AAD5M8Q6"/>
<organism evidence="2 3">
    <name type="scientific">Parelaphostrongylus tenuis</name>
    <name type="common">Meningeal worm</name>
    <dbReference type="NCBI Taxonomy" id="148309"/>
    <lineage>
        <taxon>Eukaryota</taxon>
        <taxon>Metazoa</taxon>
        <taxon>Ecdysozoa</taxon>
        <taxon>Nematoda</taxon>
        <taxon>Chromadorea</taxon>
        <taxon>Rhabditida</taxon>
        <taxon>Rhabditina</taxon>
        <taxon>Rhabditomorpha</taxon>
        <taxon>Strongyloidea</taxon>
        <taxon>Metastrongylidae</taxon>
        <taxon>Parelaphostrongylus</taxon>
    </lineage>
</organism>
<reference evidence="2" key="1">
    <citation type="submission" date="2021-06" db="EMBL/GenBank/DDBJ databases">
        <title>Parelaphostrongylus tenuis whole genome reference sequence.</title>
        <authorList>
            <person name="Garwood T.J."/>
            <person name="Larsen P.A."/>
            <person name="Fountain-Jones N.M."/>
            <person name="Garbe J.R."/>
            <person name="Macchietto M.G."/>
            <person name="Kania S.A."/>
            <person name="Gerhold R.W."/>
            <person name="Richards J.E."/>
            <person name="Wolf T.M."/>
        </authorList>
    </citation>
    <scope>NUCLEOTIDE SEQUENCE</scope>
    <source>
        <strain evidence="2">MNPRO001-30</strain>
        <tissue evidence="2">Meninges</tissue>
    </source>
</reference>
<feature type="transmembrane region" description="Helical" evidence="1">
    <location>
        <begin position="145"/>
        <end position="168"/>
    </location>
</feature>
<keyword evidence="3" id="KW-1185">Reference proteome</keyword>
<protein>
    <submittedName>
        <fullName evidence="2">Uncharacterized protein</fullName>
    </submittedName>
</protein>
<comment type="caution">
    <text evidence="2">The sequence shown here is derived from an EMBL/GenBank/DDBJ whole genome shotgun (WGS) entry which is preliminary data.</text>
</comment>
<name>A0AAD5M8Q6_PARTN</name>
<keyword evidence="1" id="KW-0812">Transmembrane</keyword>
<keyword evidence="1" id="KW-0472">Membrane</keyword>
<gene>
    <name evidence="2" type="ORF">KIN20_010985</name>
</gene>
<proteinExistence type="predicted"/>